<reference evidence="8 9" key="1">
    <citation type="submission" date="2019-02" db="EMBL/GenBank/DDBJ databases">
        <authorList>
            <consortium name="Pathogen Informatics"/>
        </authorList>
    </citation>
    <scope>NUCLEOTIDE SEQUENCE [LARGE SCALE GENOMIC DNA]</scope>
    <source>
        <strain evidence="8 9">3012STDY7078512</strain>
    </source>
</reference>
<gene>
    <name evidence="8" type="ORF">NCTC7812_00592</name>
</gene>
<accession>A0A449I0S8</accession>
<dbReference type="RefSeq" id="WP_131751576.1">
    <property type="nucleotide sequence ID" value="NZ_CAACYH010000004.1"/>
</dbReference>
<keyword evidence="4 6" id="KW-1133">Transmembrane helix</keyword>
<evidence type="ECO:0000313" key="9">
    <source>
        <dbReference type="Proteomes" id="UP000396835"/>
    </source>
</evidence>
<feature type="transmembrane region" description="Helical" evidence="6">
    <location>
        <begin position="274"/>
        <end position="295"/>
    </location>
</feature>
<feature type="domain" description="EamA" evidence="7">
    <location>
        <begin position="6"/>
        <end position="139"/>
    </location>
</feature>
<evidence type="ECO:0000256" key="3">
    <source>
        <dbReference type="ARBA" id="ARBA00022692"/>
    </source>
</evidence>
<evidence type="ECO:0000256" key="4">
    <source>
        <dbReference type="ARBA" id="ARBA00022989"/>
    </source>
</evidence>
<sequence>MNAKVKGYILGSIAAASYGMNPLFALPLYKEGMDPDSVLFFRYLFAISILGIMLKARGRSFKLRRQDILPLIALGWLVAISSLTLFQSYNYMEAGIASTILFVYPILVAVIMALAFKERITLQTVLCIFLALSGIALLYKGDDGTTLSLMGIALVVASSLSYAIYIVGVNRPRLKDVATLKITFYVLLFGLSLFLVRVDFGQSLYIVDKWYLWGNLFALAVFPTAISFFCTTQAIQYIGSTPTAILGALEPVTAVFFGVTIFGESLTPRLCFGIALIILSVTLIIAGSNITSYLVRFRKLFPRLPIKR</sequence>
<feature type="transmembrane region" description="Helical" evidence="6">
    <location>
        <begin position="243"/>
        <end position="262"/>
    </location>
</feature>
<feature type="domain" description="EamA" evidence="7">
    <location>
        <begin position="150"/>
        <end position="285"/>
    </location>
</feature>
<evidence type="ECO:0000256" key="1">
    <source>
        <dbReference type="ARBA" id="ARBA00004141"/>
    </source>
</evidence>
<dbReference type="InterPro" id="IPR050638">
    <property type="entry name" value="AA-Vitamin_Transporters"/>
</dbReference>
<dbReference type="InterPro" id="IPR000620">
    <property type="entry name" value="EamA_dom"/>
</dbReference>
<comment type="subcellular location">
    <subcellularLocation>
        <location evidence="1">Membrane</location>
        <topology evidence="1">Multi-pass membrane protein</topology>
    </subcellularLocation>
</comment>
<proteinExistence type="inferred from homology"/>
<dbReference type="EMBL" id="CAACYH010000004">
    <property type="protein sequence ID" value="VFB13073.1"/>
    <property type="molecule type" value="Genomic_DNA"/>
</dbReference>
<keyword evidence="5 6" id="KW-0472">Membrane</keyword>
<feature type="transmembrane region" description="Helical" evidence="6">
    <location>
        <begin position="7"/>
        <end position="26"/>
    </location>
</feature>
<protein>
    <submittedName>
        <fullName evidence="8">Predicted permease, DMT superfamily</fullName>
    </submittedName>
</protein>
<dbReference type="InterPro" id="IPR037185">
    <property type="entry name" value="EmrE-like"/>
</dbReference>
<feature type="transmembrane region" description="Helical" evidence="6">
    <location>
        <begin position="122"/>
        <end position="139"/>
    </location>
</feature>
<evidence type="ECO:0000313" key="8">
    <source>
        <dbReference type="EMBL" id="VFB13073.1"/>
    </source>
</evidence>
<dbReference type="SUPFAM" id="SSF103481">
    <property type="entry name" value="Multidrug resistance efflux transporter EmrE"/>
    <property type="match status" value="2"/>
</dbReference>
<feature type="transmembrane region" description="Helical" evidence="6">
    <location>
        <begin position="38"/>
        <end position="56"/>
    </location>
</feature>
<dbReference type="GO" id="GO:0016020">
    <property type="term" value="C:membrane"/>
    <property type="evidence" value="ECO:0007669"/>
    <property type="project" value="UniProtKB-SubCell"/>
</dbReference>
<dbReference type="PANTHER" id="PTHR32322">
    <property type="entry name" value="INNER MEMBRANE TRANSPORTER"/>
    <property type="match status" value="1"/>
</dbReference>
<dbReference type="OrthoDB" id="9806740at2"/>
<feature type="transmembrane region" description="Helical" evidence="6">
    <location>
        <begin position="210"/>
        <end position="231"/>
    </location>
</feature>
<evidence type="ECO:0000256" key="2">
    <source>
        <dbReference type="ARBA" id="ARBA00007362"/>
    </source>
</evidence>
<dbReference type="Pfam" id="PF00892">
    <property type="entry name" value="EamA"/>
    <property type="match status" value="2"/>
</dbReference>
<organism evidence="8 9">
    <name type="scientific">Prevotella heparinolytica</name>
    <dbReference type="NCBI Taxonomy" id="28113"/>
    <lineage>
        <taxon>Bacteria</taxon>
        <taxon>Pseudomonadati</taxon>
        <taxon>Bacteroidota</taxon>
        <taxon>Bacteroidia</taxon>
        <taxon>Bacteroidales</taxon>
        <taxon>Bacteroidaceae</taxon>
        <taxon>Bacteroides</taxon>
    </lineage>
</organism>
<keyword evidence="3 6" id="KW-0812">Transmembrane</keyword>
<name>A0A449I0S8_9BACE</name>
<feature type="transmembrane region" description="Helical" evidence="6">
    <location>
        <begin position="68"/>
        <end position="89"/>
    </location>
</feature>
<feature type="transmembrane region" description="Helical" evidence="6">
    <location>
        <begin position="179"/>
        <end position="198"/>
    </location>
</feature>
<feature type="transmembrane region" description="Helical" evidence="6">
    <location>
        <begin position="145"/>
        <end position="167"/>
    </location>
</feature>
<dbReference type="PANTHER" id="PTHR32322:SF2">
    <property type="entry name" value="EAMA DOMAIN-CONTAINING PROTEIN"/>
    <property type="match status" value="1"/>
</dbReference>
<evidence type="ECO:0000256" key="5">
    <source>
        <dbReference type="ARBA" id="ARBA00023136"/>
    </source>
</evidence>
<dbReference type="AlphaFoldDB" id="A0A449I0S8"/>
<evidence type="ECO:0000256" key="6">
    <source>
        <dbReference type="SAM" id="Phobius"/>
    </source>
</evidence>
<dbReference type="Proteomes" id="UP000396835">
    <property type="component" value="Unassembled WGS sequence"/>
</dbReference>
<feature type="transmembrane region" description="Helical" evidence="6">
    <location>
        <begin position="95"/>
        <end position="115"/>
    </location>
</feature>
<evidence type="ECO:0000259" key="7">
    <source>
        <dbReference type="Pfam" id="PF00892"/>
    </source>
</evidence>
<comment type="similarity">
    <text evidence="2">Belongs to the EamA transporter family.</text>
</comment>
<dbReference type="Gene3D" id="1.10.3730.20">
    <property type="match status" value="2"/>
</dbReference>